<gene>
    <name evidence="6" type="ORF">DJ76_07330</name>
    <name evidence="5" type="ORF">DJ83_07390</name>
</gene>
<feature type="region of interest" description="Disordered" evidence="3">
    <location>
        <begin position="444"/>
        <end position="465"/>
    </location>
</feature>
<reference evidence="7 8" key="1">
    <citation type="journal article" date="2014" name="Front. Microbiol.">
        <title>Population and genomic analysis of the genus Halorubrum.</title>
        <authorList>
            <person name="Fullmer M.S."/>
            <person name="Soucy S.M."/>
            <person name="Swithers K.S."/>
            <person name="Makkay A.M."/>
            <person name="Wheeler R."/>
            <person name="Ventosa A."/>
            <person name="Gogarten J.P."/>
            <person name="Papke R.T."/>
        </authorList>
    </citation>
    <scope>NUCLEOTIDE SEQUENCE [LARGE SCALE GENOMIC DNA]</scope>
    <source>
        <strain evidence="6 8">Ec15</strain>
        <strain evidence="5 7">LD3</strain>
    </source>
</reference>
<dbReference type="PANTHER" id="PTHR42693:SF53">
    <property type="entry name" value="ENDO-4-O-SULFATASE"/>
    <property type="match status" value="1"/>
</dbReference>
<evidence type="ECO:0000313" key="6">
    <source>
        <dbReference type="EMBL" id="OYR74048.1"/>
    </source>
</evidence>
<dbReference type="EMBL" id="NHPD01000036">
    <property type="protein sequence ID" value="OYR74048.1"/>
    <property type="molecule type" value="Genomic_DNA"/>
</dbReference>
<dbReference type="Gene3D" id="3.40.720.10">
    <property type="entry name" value="Alkaline Phosphatase, subunit A"/>
    <property type="match status" value="1"/>
</dbReference>
<reference evidence="6" key="2">
    <citation type="submission" date="2017-05" db="EMBL/GenBank/DDBJ databases">
        <authorList>
            <person name="Song R."/>
            <person name="Chenine A.L."/>
            <person name="Ruprecht R.M."/>
        </authorList>
    </citation>
    <scope>NUCLEOTIDE SEQUENCE</scope>
    <source>
        <strain evidence="6">Ec15</strain>
        <strain evidence="5">LD3</strain>
    </source>
</reference>
<dbReference type="AlphaFoldDB" id="A0A256JYT8"/>
<dbReference type="SUPFAM" id="SSF53649">
    <property type="entry name" value="Alkaline phosphatase-like"/>
    <property type="match status" value="1"/>
</dbReference>
<comment type="similarity">
    <text evidence="1">Belongs to the sulfatase family.</text>
</comment>
<dbReference type="InterPro" id="IPR050738">
    <property type="entry name" value="Sulfatase"/>
</dbReference>
<evidence type="ECO:0000256" key="3">
    <source>
        <dbReference type="SAM" id="MobiDB-lite"/>
    </source>
</evidence>
<dbReference type="RefSeq" id="WP_094494905.1">
    <property type="nucleotide sequence ID" value="NZ_NHOW01000082.1"/>
</dbReference>
<evidence type="ECO:0000256" key="2">
    <source>
        <dbReference type="ARBA" id="ARBA00022801"/>
    </source>
</evidence>
<evidence type="ECO:0000313" key="5">
    <source>
        <dbReference type="EMBL" id="OYR61626.1"/>
    </source>
</evidence>
<dbReference type="InterPro" id="IPR000917">
    <property type="entry name" value="Sulfatase_N"/>
</dbReference>
<organism evidence="6 8">
    <name type="scientific">Halorubrum ezzemoulense</name>
    <name type="common">Halorubrum chaoviator</name>
    <dbReference type="NCBI Taxonomy" id="337243"/>
    <lineage>
        <taxon>Archaea</taxon>
        <taxon>Methanobacteriati</taxon>
        <taxon>Methanobacteriota</taxon>
        <taxon>Stenosarchaea group</taxon>
        <taxon>Halobacteria</taxon>
        <taxon>Halobacteriales</taxon>
        <taxon>Haloferacaceae</taxon>
        <taxon>Halorubrum</taxon>
    </lineage>
</organism>
<accession>A0A256JYT8</accession>
<name>A0A256JYT8_HALEZ</name>
<dbReference type="InterPro" id="IPR017850">
    <property type="entry name" value="Alkaline_phosphatase_core_sf"/>
</dbReference>
<evidence type="ECO:0000313" key="7">
    <source>
        <dbReference type="Proteomes" id="UP000216409"/>
    </source>
</evidence>
<protein>
    <recommendedName>
        <fullName evidence="4">Sulfatase N-terminal domain-containing protein</fullName>
    </recommendedName>
</protein>
<evidence type="ECO:0000313" key="8">
    <source>
        <dbReference type="Proteomes" id="UP000216925"/>
    </source>
</evidence>
<dbReference type="Pfam" id="PF00884">
    <property type="entry name" value="Sulfatase"/>
    <property type="match status" value="1"/>
</dbReference>
<dbReference type="GO" id="GO:0004065">
    <property type="term" value="F:arylsulfatase activity"/>
    <property type="evidence" value="ECO:0007669"/>
    <property type="project" value="TreeGrafter"/>
</dbReference>
<proteinExistence type="inferred from homology"/>
<sequence length="465" mass="52121">MDRNIVVLCLDSVRKDYFDAHANRIRDLASVSLEETRAASSWSTPSHASMFTGKLPSEHGYHRYNNDFADLSVDETFLADIPHETTGISANVFAGPEYGFDTIFDNFTVVSTGKRYPGGLDPNRYVLDHEGGTITAMASYFGAALRSEHPVESLANGFAAAVNVATRDAPLPKLLDDGANTVTREVIRTLDEREEPSFIFTNFADAHVPLRPIRGFDRSLFDAPLDWSTDTEDVWTVMENPESHEMYLRHHRDLYVAAIDYLDRQIASLVRNIRTNIGDPTTIIVTADHGENLGEAENDGLIGHKSSLSEALLHVPCYLIDPPDGTEVTTDGYTSLRDIGTLVRGFDEEADVDLGREHVHAEVVGMSPGPNPDADEAYWDRMLRAAYGENEKYVWDSLGSYQCYTVDPERPCWQELAAEDIGLPEWAEEPFSEDIQSYKQLAKRETHKREVDDHTEQRLADLGYR</sequence>
<comment type="caution">
    <text evidence="6">The sequence shown here is derived from an EMBL/GenBank/DDBJ whole genome shotgun (WGS) entry which is preliminary data.</text>
</comment>
<evidence type="ECO:0000256" key="1">
    <source>
        <dbReference type="ARBA" id="ARBA00008779"/>
    </source>
</evidence>
<dbReference type="Proteomes" id="UP000216409">
    <property type="component" value="Unassembled WGS sequence"/>
</dbReference>
<evidence type="ECO:0000259" key="4">
    <source>
        <dbReference type="Pfam" id="PF00884"/>
    </source>
</evidence>
<dbReference type="PANTHER" id="PTHR42693">
    <property type="entry name" value="ARYLSULFATASE FAMILY MEMBER"/>
    <property type="match status" value="1"/>
</dbReference>
<feature type="domain" description="Sulfatase N-terminal" evidence="4">
    <location>
        <begin position="3"/>
        <end position="339"/>
    </location>
</feature>
<keyword evidence="2" id="KW-0378">Hydrolase</keyword>
<dbReference type="EMBL" id="NHOW01000082">
    <property type="protein sequence ID" value="OYR61626.1"/>
    <property type="molecule type" value="Genomic_DNA"/>
</dbReference>
<dbReference type="Proteomes" id="UP000216925">
    <property type="component" value="Unassembled WGS sequence"/>
</dbReference>